<feature type="region of interest" description="Disordered" evidence="1">
    <location>
        <begin position="294"/>
        <end position="319"/>
    </location>
</feature>
<comment type="caution">
    <text evidence="2">The sequence shown here is derived from an EMBL/GenBank/DDBJ whole genome shotgun (WGS) entry which is preliminary data.</text>
</comment>
<proteinExistence type="predicted"/>
<name>A0ABT1S173_9FIRM</name>
<evidence type="ECO:0000313" key="2">
    <source>
        <dbReference type="EMBL" id="MCQ4840674.1"/>
    </source>
</evidence>
<organism evidence="2 3">
    <name type="scientific">Neglectibacter timonensis</name>
    <dbReference type="NCBI Taxonomy" id="1776382"/>
    <lineage>
        <taxon>Bacteria</taxon>
        <taxon>Bacillati</taxon>
        <taxon>Bacillota</taxon>
        <taxon>Clostridia</taxon>
        <taxon>Eubacteriales</taxon>
        <taxon>Oscillospiraceae</taxon>
        <taxon>Neglectibacter</taxon>
    </lineage>
</organism>
<evidence type="ECO:0000313" key="3">
    <source>
        <dbReference type="Proteomes" id="UP001524473"/>
    </source>
</evidence>
<sequence length="319" mass="36592">MMKFQITSMTPEERLYAYSQSSQIEGQTGCIGYLRGDFGAGQEFYTSWFDRRKEYKDGEFKAEFDEVVNALREKDGLLCSRASMNRFCCQHPEAEFEGNYCTEYGFKVQTSQHTYMLRCNLNYGDYNFYLYAYVARFLEHHIEKAQEGIRFMASSGRELFRIPDGDHIRIQRSDGSHVDRSCRYIDECHMEIGGGWDNLCHVYQFAEMMERNGSTVIPLRSSLPAQCFSVLPSSGELILLTRGENGYSPCYDFSTPDARQNREFADDCNVKNGVTKAQEAAMLAGSMFGWQTPAADPKNYDEQGQPVKSRQRKAASLER</sequence>
<accession>A0ABT1S173</accession>
<dbReference type="RefSeq" id="WP_008817047.1">
    <property type="nucleotide sequence ID" value="NZ_CABKVV010000011.1"/>
</dbReference>
<gene>
    <name evidence="2" type="ORF">NE695_12220</name>
</gene>
<dbReference type="EMBL" id="JANFZH010000028">
    <property type="protein sequence ID" value="MCQ4840674.1"/>
    <property type="molecule type" value="Genomic_DNA"/>
</dbReference>
<evidence type="ECO:0000256" key="1">
    <source>
        <dbReference type="SAM" id="MobiDB-lite"/>
    </source>
</evidence>
<dbReference type="GeneID" id="90531465"/>
<protein>
    <submittedName>
        <fullName evidence="2">Uncharacterized protein</fullName>
    </submittedName>
</protein>
<keyword evidence="3" id="KW-1185">Reference proteome</keyword>
<reference evidence="2 3" key="1">
    <citation type="submission" date="2022-06" db="EMBL/GenBank/DDBJ databases">
        <title>Isolation of gut microbiota from human fecal samples.</title>
        <authorList>
            <person name="Pamer E.G."/>
            <person name="Barat B."/>
            <person name="Waligurski E."/>
            <person name="Medina S."/>
            <person name="Paddock L."/>
            <person name="Mostad J."/>
        </authorList>
    </citation>
    <scope>NUCLEOTIDE SEQUENCE [LARGE SCALE GENOMIC DNA]</scope>
    <source>
        <strain evidence="2 3">DFI.9.73</strain>
    </source>
</reference>
<dbReference type="Proteomes" id="UP001524473">
    <property type="component" value="Unassembled WGS sequence"/>
</dbReference>